<dbReference type="RefSeq" id="WP_010964099.1">
    <property type="nucleotide sequence ID" value="NC_003030.1"/>
</dbReference>
<dbReference type="KEGG" id="cac:CA_C0781"/>
<sequence>MLNTLRNNSKTEKDLLEQLKECPVSEITGIVSISGVTAGRAGGENIWTLNTELDAWRINGSSIKTTPLHIKKKVTDEELKSIQKVIKAETIVRIKARMIEKSVFGRPDALLEGFIEEVSNDKELNEYLKELQKTVTYVDPDFGSLVFDRMVKWYGGNIIWGEDRINLNLLLDDDENIASSLEVAKDLWNNQLMWQKRVCDYAVEKLLGLKNESWLEEDEEEITAEEFKKRMKLEAITVRPNGEFEFWHDDGDLFWGHSILISGDLNHGLEDADIPG</sequence>
<evidence type="ECO:0000259" key="2">
    <source>
        <dbReference type="Pfam" id="PF22886"/>
    </source>
</evidence>
<feature type="domain" description="DUF2262" evidence="1">
    <location>
        <begin position="139"/>
        <end position="274"/>
    </location>
</feature>
<dbReference type="PIRSF" id="PIRSF033642">
    <property type="entry name" value="UCP033642"/>
    <property type="match status" value="1"/>
</dbReference>
<dbReference type="InterPro" id="IPR019260">
    <property type="entry name" value="DUF2262"/>
</dbReference>
<dbReference type="STRING" id="272562.CA_C0781"/>
<name>Q97KY5_CLOAB</name>
<dbReference type="InterPro" id="IPR024198">
    <property type="entry name" value="UCP033642"/>
</dbReference>
<dbReference type="OrthoDB" id="1151029at2"/>
<gene>
    <name evidence="3" type="ordered locus">CA_C0781</name>
</gene>
<dbReference type="eggNOG" id="COG4296">
    <property type="taxonomic scope" value="Bacteria"/>
</dbReference>
<organism evidence="3 4">
    <name type="scientific">Clostridium acetobutylicum (strain ATCC 824 / DSM 792 / JCM 1419 / IAM 19013 / LMG 5710 / NBRC 13948 / NRRL B-527 / VKM B-1787 / 2291 / W)</name>
    <dbReference type="NCBI Taxonomy" id="272562"/>
    <lineage>
        <taxon>Bacteria</taxon>
        <taxon>Bacillati</taxon>
        <taxon>Bacillota</taxon>
        <taxon>Clostridia</taxon>
        <taxon>Eubacteriales</taxon>
        <taxon>Clostridiaceae</taxon>
        <taxon>Clostridium</taxon>
    </lineage>
</organism>
<evidence type="ECO:0000313" key="4">
    <source>
        <dbReference type="Proteomes" id="UP000000814"/>
    </source>
</evidence>
<reference evidence="3 4" key="1">
    <citation type="journal article" date="2001" name="J. Bacteriol.">
        <title>Genome sequence and comparative analysis of the solvent-producing bacterium Clostridium acetobutylicum.</title>
        <authorList>
            <person name="Nolling J."/>
            <person name="Breton G."/>
            <person name="Omelchenko M.V."/>
            <person name="Makarova K.S."/>
            <person name="Zeng Q."/>
            <person name="Gibson R."/>
            <person name="Lee H.M."/>
            <person name="Dubois J."/>
            <person name="Qiu D."/>
            <person name="Hitti J."/>
            <person name="Wolf Y.I."/>
            <person name="Tatusov R.L."/>
            <person name="Sabathe F."/>
            <person name="Doucette-Stamm L."/>
            <person name="Soucaille P."/>
            <person name="Daly M.J."/>
            <person name="Bennett G.N."/>
            <person name="Koonin E.V."/>
            <person name="Smith D.R."/>
        </authorList>
    </citation>
    <scope>NUCLEOTIDE SEQUENCE [LARGE SCALE GENOMIC DNA]</scope>
    <source>
        <strain evidence="4">ATCC 824 / DSM 792 / JCM 1419 / LMG 5710 / VKM B-1787</strain>
    </source>
</reference>
<dbReference type="Pfam" id="PF22886">
    <property type="entry name" value="DUF7021"/>
    <property type="match status" value="1"/>
</dbReference>
<dbReference type="HOGENOM" id="CLU_084464_0_0_9"/>
<evidence type="ECO:0000259" key="1">
    <source>
        <dbReference type="Pfam" id="PF10020"/>
    </source>
</evidence>
<dbReference type="Pfam" id="PF10020">
    <property type="entry name" value="DUF2262"/>
    <property type="match status" value="1"/>
</dbReference>
<evidence type="ECO:0000313" key="3">
    <source>
        <dbReference type="EMBL" id="AAK78757.1"/>
    </source>
</evidence>
<proteinExistence type="predicted"/>
<feature type="domain" description="DUF7021" evidence="2">
    <location>
        <begin position="14"/>
        <end position="131"/>
    </location>
</feature>
<protein>
    <submittedName>
        <fullName evidence="3">Uncharacterized protein</fullName>
    </submittedName>
</protein>
<dbReference type="EMBL" id="AE001437">
    <property type="protein sequence ID" value="AAK78757.1"/>
    <property type="molecule type" value="Genomic_DNA"/>
</dbReference>
<dbReference type="AlphaFoldDB" id="Q97KY5"/>
<dbReference type="GeneID" id="44997292"/>
<dbReference type="PATRIC" id="fig|272562.8.peg.986"/>
<dbReference type="InterPro" id="IPR054286">
    <property type="entry name" value="DUF7021"/>
</dbReference>
<dbReference type="PIR" id="B96996">
    <property type="entry name" value="B96996"/>
</dbReference>
<dbReference type="Proteomes" id="UP000000814">
    <property type="component" value="Chromosome"/>
</dbReference>
<keyword evidence="4" id="KW-1185">Reference proteome</keyword>
<accession>Q97KY5</accession>